<evidence type="ECO:0000259" key="5">
    <source>
        <dbReference type="PROSITE" id="PS50089"/>
    </source>
</evidence>
<keyword evidence="2 4" id="KW-0863">Zinc-finger</keyword>
<dbReference type="InterPro" id="IPR013083">
    <property type="entry name" value="Znf_RING/FYVE/PHD"/>
</dbReference>
<dbReference type="Proteomes" id="UP001162164">
    <property type="component" value="Unassembled WGS sequence"/>
</dbReference>
<dbReference type="Gene3D" id="3.30.40.10">
    <property type="entry name" value="Zinc/RING finger domain, C3HC4 (zinc finger)"/>
    <property type="match status" value="1"/>
</dbReference>
<evidence type="ECO:0000313" key="6">
    <source>
        <dbReference type="EMBL" id="KAJ8972530.1"/>
    </source>
</evidence>
<keyword evidence="3" id="KW-0862">Zinc</keyword>
<dbReference type="SUPFAM" id="SSF57850">
    <property type="entry name" value="RING/U-box"/>
    <property type="match status" value="1"/>
</dbReference>
<dbReference type="SMART" id="SM00184">
    <property type="entry name" value="RING"/>
    <property type="match status" value="1"/>
</dbReference>
<dbReference type="Pfam" id="PF00097">
    <property type="entry name" value="zf-C3HC4"/>
    <property type="match status" value="1"/>
</dbReference>
<gene>
    <name evidence="6" type="ORF">NQ317_013845</name>
</gene>
<keyword evidence="1" id="KW-0479">Metal-binding</keyword>
<sequence length="106" mass="11527">MGTNVKEDFSESKDYVVKTEEFEDLTENMFEGTEKLCSSEPLEDALLADPDNCAMCGGSLVVPRMLHCLHVFCEECLGKKLVGEAGDSGMPDASICCPTCNHTTKV</sequence>
<feature type="domain" description="RING-type" evidence="5">
    <location>
        <begin position="53"/>
        <end position="101"/>
    </location>
</feature>
<comment type="caution">
    <text evidence="6">The sequence shown here is derived from an EMBL/GenBank/DDBJ whole genome shotgun (WGS) entry which is preliminary data.</text>
</comment>
<dbReference type="PROSITE" id="PS50089">
    <property type="entry name" value="ZF_RING_2"/>
    <property type="match status" value="1"/>
</dbReference>
<evidence type="ECO:0000256" key="2">
    <source>
        <dbReference type="ARBA" id="ARBA00022771"/>
    </source>
</evidence>
<dbReference type="InterPro" id="IPR017907">
    <property type="entry name" value="Znf_RING_CS"/>
</dbReference>
<protein>
    <recommendedName>
        <fullName evidence="5">RING-type domain-containing protein</fullName>
    </recommendedName>
</protein>
<keyword evidence="7" id="KW-1185">Reference proteome</keyword>
<reference evidence="6" key="1">
    <citation type="journal article" date="2023" name="Insect Mol. Biol.">
        <title>Genome sequencing provides insights into the evolution of gene families encoding plant cell wall-degrading enzymes in longhorned beetles.</title>
        <authorList>
            <person name="Shin N.R."/>
            <person name="Okamura Y."/>
            <person name="Kirsch R."/>
            <person name="Pauchet Y."/>
        </authorList>
    </citation>
    <scope>NUCLEOTIDE SEQUENCE</scope>
    <source>
        <strain evidence="6">MMC_N1</strain>
    </source>
</reference>
<evidence type="ECO:0000256" key="1">
    <source>
        <dbReference type="ARBA" id="ARBA00022723"/>
    </source>
</evidence>
<dbReference type="InterPro" id="IPR018957">
    <property type="entry name" value="Znf_C3HC4_RING-type"/>
</dbReference>
<evidence type="ECO:0000313" key="7">
    <source>
        <dbReference type="Proteomes" id="UP001162164"/>
    </source>
</evidence>
<evidence type="ECO:0000256" key="4">
    <source>
        <dbReference type="PROSITE-ProRule" id="PRU00175"/>
    </source>
</evidence>
<evidence type="ECO:0000256" key="3">
    <source>
        <dbReference type="ARBA" id="ARBA00022833"/>
    </source>
</evidence>
<organism evidence="6 7">
    <name type="scientific">Molorchus minor</name>
    <dbReference type="NCBI Taxonomy" id="1323400"/>
    <lineage>
        <taxon>Eukaryota</taxon>
        <taxon>Metazoa</taxon>
        <taxon>Ecdysozoa</taxon>
        <taxon>Arthropoda</taxon>
        <taxon>Hexapoda</taxon>
        <taxon>Insecta</taxon>
        <taxon>Pterygota</taxon>
        <taxon>Neoptera</taxon>
        <taxon>Endopterygota</taxon>
        <taxon>Coleoptera</taxon>
        <taxon>Polyphaga</taxon>
        <taxon>Cucujiformia</taxon>
        <taxon>Chrysomeloidea</taxon>
        <taxon>Cerambycidae</taxon>
        <taxon>Lamiinae</taxon>
        <taxon>Monochamini</taxon>
        <taxon>Molorchus</taxon>
    </lineage>
</organism>
<proteinExistence type="predicted"/>
<dbReference type="PROSITE" id="PS00518">
    <property type="entry name" value="ZF_RING_1"/>
    <property type="match status" value="1"/>
</dbReference>
<accession>A0ABQ9J435</accession>
<name>A0ABQ9J435_9CUCU</name>
<dbReference type="EMBL" id="JAPWTJ010001325">
    <property type="protein sequence ID" value="KAJ8972530.1"/>
    <property type="molecule type" value="Genomic_DNA"/>
</dbReference>
<dbReference type="InterPro" id="IPR001841">
    <property type="entry name" value="Znf_RING"/>
</dbReference>